<dbReference type="Gene3D" id="3.55.50.70">
    <property type="match status" value="1"/>
</dbReference>
<sequence length="376" mass="37693">MRTVITCMVTLLVLGGGWSSCACATAMPDAQHDGQVTLTGEARESPRVTTSGTNMPLRNALRLVVPIDYSINLPNAGVWAATPVSWGAGHSLVQTLRDMLAGHPELAAQVDTDFQLVTVRYRQPFGTDTVGTLPPAWNSVTPSASASNSGAGGAAVVGGPLATNVSAAPLGDTAGAAAQPAAKAAHSPASRAGAQSATAARTDNSTASPTPAQPRITSKDFAAGVAGPSAGTGTATQADRYADAASSTAAAAHGSTSRAGTPSATAGGAVPALAATVPSASSAPAVLPPPPLPTWRIELSDRTVRAALTRWAQQAGWQLIWEAPVDFSVDAPAVVTGTFDQALQSVVAALASSNAPVQAILYRGNKVLRIVEKGAG</sequence>
<feature type="signal peptide" evidence="2">
    <location>
        <begin position="1"/>
        <end position="24"/>
    </location>
</feature>
<evidence type="ECO:0000313" key="5">
    <source>
        <dbReference type="Proteomes" id="UP001629432"/>
    </source>
</evidence>
<feature type="region of interest" description="Disordered" evidence="1">
    <location>
        <begin position="127"/>
        <end position="153"/>
    </location>
</feature>
<evidence type="ECO:0000256" key="1">
    <source>
        <dbReference type="SAM" id="MobiDB-lite"/>
    </source>
</evidence>
<dbReference type="EMBL" id="JAQQCF010000004">
    <property type="protein sequence ID" value="MFM0636402.1"/>
    <property type="molecule type" value="Genomic_DNA"/>
</dbReference>
<protein>
    <submittedName>
        <fullName evidence="4">Toxin co-regulated pilus biosynthesis Q family protein</fullName>
    </submittedName>
</protein>
<feature type="region of interest" description="Disordered" evidence="1">
    <location>
        <begin position="179"/>
        <end position="235"/>
    </location>
</feature>
<accession>A0ABW9DMW9</accession>
<feature type="chain" id="PRO_5045617302" evidence="2">
    <location>
        <begin position="25"/>
        <end position="376"/>
    </location>
</feature>
<organism evidence="4 5">
    <name type="scientific">Paraburkholderia metrosideri</name>
    <dbReference type="NCBI Taxonomy" id="580937"/>
    <lineage>
        <taxon>Bacteria</taxon>
        <taxon>Pseudomonadati</taxon>
        <taxon>Pseudomonadota</taxon>
        <taxon>Betaproteobacteria</taxon>
        <taxon>Burkholderiales</taxon>
        <taxon>Burkholderiaceae</taxon>
        <taxon>Paraburkholderia</taxon>
    </lineage>
</organism>
<evidence type="ECO:0000259" key="3">
    <source>
        <dbReference type="Pfam" id="PF10671"/>
    </source>
</evidence>
<gene>
    <name evidence="4" type="ORF">PQQ63_06820</name>
</gene>
<keyword evidence="5" id="KW-1185">Reference proteome</keyword>
<proteinExistence type="predicted"/>
<comment type="caution">
    <text evidence="4">The sequence shown here is derived from an EMBL/GenBank/DDBJ whole genome shotgun (WGS) entry which is preliminary data.</text>
</comment>
<feature type="domain" description="Toxin co-regulated pilus biosynthesis protein Q C-terminal" evidence="3">
    <location>
        <begin position="294"/>
        <end position="372"/>
    </location>
</feature>
<evidence type="ECO:0000313" key="4">
    <source>
        <dbReference type="EMBL" id="MFM0636402.1"/>
    </source>
</evidence>
<evidence type="ECO:0000256" key="2">
    <source>
        <dbReference type="SAM" id="SignalP"/>
    </source>
</evidence>
<reference evidence="4 5" key="1">
    <citation type="journal article" date="2024" name="Chem. Sci.">
        <title>Discovery of megapolipeptins by genome mining of a Burkholderiales bacteria collection.</title>
        <authorList>
            <person name="Paulo B.S."/>
            <person name="Recchia M.J.J."/>
            <person name="Lee S."/>
            <person name="Fergusson C.H."/>
            <person name="Romanowski S.B."/>
            <person name="Hernandez A."/>
            <person name="Krull N."/>
            <person name="Liu D.Y."/>
            <person name="Cavanagh H."/>
            <person name="Bos A."/>
            <person name="Gray C.A."/>
            <person name="Murphy B.T."/>
            <person name="Linington R.G."/>
            <person name="Eustaquio A.S."/>
        </authorList>
    </citation>
    <scope>NUCLEOTIDE SEQUENCE [LARGE SCALE GENOMIC DNA]</scope>
    <source>
        <strain evidence="4 5">RL17-338-BIC-A</strain>
    </source>
</reference>
<keyword evidence="2" id="KW-0732">Signal</keyword>
<dbReference type="InterPro" id="IPR018927">
    <property type="entry name" value="Pilus_synth_Q_C"/>
</dbReference>
<feature type="compositionally biased region" description="Low complexity" evidence="1">
    <location>
        <begin position="179"/>
        <end position="202"/>
    </location>
</feature>
<name>A0ABW9DMW9_9BURK</name>
<dbReference type="RefSeq" id="WP_408334361.1">
    <property type="nucleotide sequence ID" value="NZ_JAQQCF010000004.1"/>
</dbReference>
<dbReference type="Proteomes" id="UP001629432">
    <property type="component" value="Unassembled WGS sequence"/>
</dbReference>
<dbReference type="Pfam" id="PF10671">
    <property type="entry name" value="TcpQ"/>
    <property type="match status" value="1"/>
</dbReference>
<dbReference type="PROSITE" id="PS51257">
    <property type="entry name" value="PROKAR_LIPOPROTEIN"/>
    <property type="match status" value="1"/>
</dbReference>